<dbReference type="Gene3D" id="3.40.930.10">
    <property type="entry name" value="Mannitol-specific EII, Chain A"/>
    <property type="match status" value="1"/>
</dbReference>
<dbReference type="AlphaFoldDB" id="A0A1W1ID37"/>
<feature type="domain" description="PTS EIIB type-2" evidence="6">
    <location>
        <begin position="406"/>
        <end position="496"/>
    </location>
</feature>
<dbReference type="InterPro" id="IPR036388">
    <property type="entry name" value="WH-like_DNA-bd_sf"/>
</dbReference>
<dbReference type="InterPro" id="IPR002178">
    <property type="entry name" value="PTS_EIIA_type-2_dom"/>
</dbReference>
<dbReference type="Pfam" id="PF08279">
    <property type="entry name" value="HTH_11"/>
    <property type="match status" value="1"/>
</dbReference>
<dbReference type="EMBL" id="FWEY01000002">
    <property type="protein sequence ID" value="SLM50977.1"/>
    <property type="molecule type" value="Genomic_DNA"/>
</dbReference>
<dbReference type="Pfam" id="PF00874">
    <property type="entry name" value="PRD"/>
    <property type="match status" value="1"/>
</dbReference>
<evidence type="ECO:0000256" key="4">
    <source>
        <dbReference type="ARBA" id="ARBA00023163"/>
    </source>
</evidence>
<dbReference type="Gene3D" id="1.10.1790.10">
    <property type="entry name" value="PRD domain"/>
    <property type="match status" value="1"/>
</dbReference>
<dbReference type="InterPro" id="IPR011608">
    <property type="entry name" value="PRD"/>
</dbReference>
<reference evidence="9" key="1">
    <citation type="submission" date="2016-04" db="EMBL/GenBank/DDBJ databases">
        <authorList>
            <person name="Strepis N."/>
        </authorList>
    </citation>
    <scope>NUCLEOTIDE SEQUENCE [LARGE SCALE GENOMIC DNA]</scope>
</reference>
<dbReference type="Gene3D" id="1.10.10.10">
    <property type="entry name" value="Winged helix-like DNA-binding domain superfamily/Winged helix DNA-binding domain"/>
    <property type="match status" value="2"/>
</dbReference>
<name>A0A1W1ID37_9LACT</name>
<dbReference type="InterPro" id="IPR013196">
    <property type="entry name" value="HTH_11"/>
</dbReference>
<dbReference type="RefSeq" id="WP_086941870.1">
    <property type="nucleotide sequence ID" value="NZ_FONM01000020.1"/>
</dbReference>
<dbReference type="GO" id="GO:0009401">
    <property type="term" value="P:phosphoenolpyruvate-dependent sugar phosphotransferase system"/>
    <property type="evidence" value="ECO:0007669"/>
    <property type="project" value="InterPro"/>
</dbReference>
<sequence length="677" mass="77201">MFLTPRETIILKELLHSASPVTVERLMSLLKVSKRTVYRELANLELSLESIGAKLEKESRGRFRLLAEDAAKAKILSIVSEDEPSELSATERQHAILLQLLNSDEPISMQTFLDEYLISNTTFFADIKQLELRLARLPLTIARNRGYELVGSEKYRRLLLANILGIEINEYHFFHFSELEDKESFFMQFVNQEQLLFAQKLVREIVEPRFSDLSDRKLEFLILMLTISMDRVPRGRQLVEESYAGQINKELLDLSKQIFAKIAAHTKQLYAVSEVVFFANLLGDFFSDLDNDFFNESFDPRLAYQVKQLIENVSQDAEVNFFEDSNLYKMLLTHLSAALSRAILNQGSLNNPILERIMGQYSEVAGAIRKALPKVFPQQEFSEEEIAYMVLHFANSLERSPKVIAVDIAGISPSGMASTRMLEMRLRKHFPFINEIVFFRIADLGKLNLEEKFDLTISTSLLPGYSGKYLLISPLLLEDEIKQLKEAFRAIDHTKRRVQPAAKPRLPENDDYQEVMTFIDEINQLLKHFFVKPLENSANISETVALAVNHISTEIVADPAKVRDKLMNRYQQAPIGIPNTHFALFHASHAAVLQPCFCVFDLQTPLEIVGMDKEPMTLTRMLVMLAPDPIEENVAKMLGKISGAIIMNDLGMEIFNSGNEAIIYQLLSALLIEEVKK</sequence>
<keyword evidence="3" id="KW-0010">Activator</keyword>
<keyword evidence="8" id="KW-0670">Pyruvate</keyword>
<dbReference type="InterPro" id="IPR036634">
    <property type="entry name" value="PRD_sf"/>
</dbReference>
<dbReference type="InterPro" id="IPR050661">
    <property type="entry name" value="BglG_antiterminators"/>
</dbReference>
<dbReference type="PANTHER" id="PTHR30185:SF18">
    <property type="entry name" value="TRANSCRIPTIONAL REGULATOR MTLR"/>
    <property type="match status" value="1"/>
</dbReference>
<evidence type="ECO:0000313" key="9">
    <source>
        <dbReference type="Proteomes" id="UP000195985"/>
    </source>
</evidence>
<evidence type="ECO:0000313" key="8">
    <source>
        <dbReference type="EMBL" id="SLM50977.1"/>
    </source>
</evidence>
<evidence type="ECO:0000259" key="5">
    <source>
        <dbReference type="PROSITE" id="PS51094"/>
    </source>
</evidence>
<feature type="domain" description="PTS EIIA type-2" evidence="5">
    <location>
        <begin position="524"/>
        <end position="670"/>
    </location>
</feature>
<dbReference type="InterPro" id="IPR016152">
    <property type="entry name" value="PTrfase/Anion_transptr"/>
</dbReference>
<keyword evidence="9" id="KW-1185">Reference proteome</keyword>
<dbReference type="PANTHER" id="PTHR30185">
    <property type="entry name" value="CRYPTIC BETA-GLUCOSIDE BGL OPERON ANTITERMINATOR"/>
    <property type="match status" value="1"/>
</dbReference>
<keyword evidence="4" id="KW-0804">Transcription</keyword>
<keyword evidence="1" id="KW-0677">Repeat</keyword>
<protein>
    <submittedName>
        <fullName evidence="8">Phosphoenolpyruvate-dependent sugar phosphotransferase system eiia 2</fullName>
    </submittedName>
</protein>
<gene>
    <name evidence="8" type="ORF">TPAS_652</name>
</gene>
<dbReference type="Pfam" id="PF05043">
    <property type="entry name" value="Mga"/>
    <property type="match status" value="1"/>
</dbReference>
<evidence type="ECO:0000256" key="1">
    <source>
        <dbReference type="ARBA" id="ARBA00022737"/>
    </source>
</evidence>
<dbReference type="InterPro" id="IPR007737">
    <property type="entry name" value="Mga_HTH"/>
</dbReference>
<dbReference type="CDD" id="cd05568">
    <property type="entry name" value="PTS_IIB_bgl_like"/>
    <property type="match status" value="1"/>
</dbReference>
<dbReference type="SUPFAM" id="SSF63520">
    <property type="entry name" value="PTS-regulatory domain, PRD"/>
    <property type="match status" value="1"/>
</dbReference>
<dbReference type="PROSITE" id="PS51094">
    <property type="entry name" value="PTS_EIIA_TYPE_2"/>
    <property type="match status" value="1"/>
</dbReference>
<dbReference type="GO" id="GO:0008982">
    <property type="term" value="F:protein-N(PI)-phosphohistidine-sugar phosphotransferase activity"/>
    <property type="evidence" value="ECO:0007669"/>
    <property type="project" value="InterPro"/>
</dbReference>
<dbReference type="GO" id="GO:0006355">
    <property type="term" value="P:regulation of DNA-templated transcription"/>
    <property type="evidence" value="ECO:0007669"/>
    <property type="project" value="InterPro"/>
</dbReference>
<evidence type="ECO:0000256" key="2">
    <source>
        <dbReference type="ARBA" id="ARBA00023015"/>
    </source>
</evidence>
<dbReference type="PROSITE" id="PS51099">
    <property type="entry name" value="PTS_EIIB_TYPE_2"/>
    <property type="match status" value="1"/>
</dbReference>
<evidence type="ECO:0000259" key="6">
    <source>
        <dbReference type="PROSITE" id="PS51099"/>
    </source>
</evidence>
<evidence type="ECO:0000256" key="3">
    <source>
        <dbReference type="ARBA" id="ARBA00023159"/>
    </source>
</evidence>
<dbReference type="InterPro" id="IPR036390">
    <property type="entry name" value="WH_DNA-bd_sf"/>
</dbReference>
<dbReference type="SUPFAM" id="SSF55804">
    <property type="entry name" value="Phoshotransferase/anion transport protein"/>
    <property type="match status" value="1"/>
</dbReference>
<dbReference type="PROSITE" id="PS51372">
    <property type="entry name" value="PRD_2"/>
    <property type="match status" value="1"/>
</dbReference>
<dbReference type="OrthoDB" id="9776005at2"/>
<dbReference type="InterPro" id="IPR013011">
    <property type="entry name" value="PTS_EIIB_2"/>
</dbReference>
<evidence type="ECO:0000259" key="7">
    <source>
        <dbReference type="PROSITE" id="PS51372"/>
    </source>
</evidence>
<dbReference type="Pfam" id="PF00359">
    <property type="entry name" value="PTS_EIIA_2"/>
    <property type="match status" value="1"/>
</dbReference>
<dbReference type="Proteomes" id="UP000195985">
    <property type="component" value="Unassembled WGS sequence"/>
</dbReference>
<dbReference type="SUPFAM" id="SSF46785">
    <property type="entry name" value="Winged helix' DNA-binding domain"/>
    <property type="match status" value="1"/>
</dbReference>
<keyword evidence="2" id="KW-0805">Transcription regulation</keyword>
<organism evidence="8 9">
    <name type="scientific">Trichococcus pasteurii</name>
    <dbReference type="NCBI Taxonomy" id="43064"/>
    <lineage>
        <taxon>Bacteria</taxon>
        <taxon>Bacillati</taxon>
        <taxon>Bacillota</taxon>
        <taxon>Bacilli</taxon>
        <taxon>Lactobacillales</taxon>
        <taxon>Carnobacteriaceae</taxon>
        <taxon>Trichococcus</taxon>
    </lineage>
</organism>
<proteinExistence type="predicted"/>
<dbReference type="STRING" id="43064.SAMN04488086_12031"/>
<keyword evidence="8" id="KW-0808">Transferase</keyword>
<feature type="domain" description="PRD" evidence="7">
    <location>
        <begin position="297"/>
        <end position="403"/>
    </location>
</feature>
<accession>A0A1W1ID37</accession>